<reference evidence="2" key="1">
    <citation type="submission" date="2023-04" db="EMBL/GenBank/DDBJ databases">
        <title>Phytophthora fragariaefolia NBRC 109709.</title>
        <authorList>
            <person name="Ichikawa N."/>
            <person name="Sato H."/>
            <person name="Tonouchi N."/>
        </authorList>
    </citation>
    <scope>NUCLEOTIDE SEQUENCE</scope>
    <source>
        <strain evidence="2">NBRC 109709</strain>
    </source>
</reference>
<dbReference type="EMBL" id="BSXT01005075">
    <property type="protein sequence ID" value="GMF59628.1"/>
    <property type="molecule type" value="Genomic_DNA"/>
</dbReference>
<evidence type="ECO:0000313" key="3">
    <source>
        <dbReference type="Proteomes" id="UP001165121"/>
    </source>
</evidence>
<evidence type="ECO:0000256" key="1">
    <source>
        <dbReference type="SAM" id="MobiDB-lite"/>
    </source>
</evidence>
<comment type="caution">
    <text evidence="2">The sequence shown here is derived from an EMBL/GenBank/DDBJ whole genome shotgun (WGS) entry which is preliminary data.</text>
</comment>
<protein>
    <submittedName>
        <fullName evidence="2">Unnamed protein product</fullName>
    </submittedName>
</protein>
<name>A0A9W6YDM0_9STRA</name>
<sequence length="248" mass="27199">MATSAYLSWLKKREFKTPRTPSSPPPSIPTSTIPPVSKKRPRSWVSSRGEAAGRQDGTKVAARQPTGTKVAELEEAQDAQAQVASRQDAAPKRPWGWKCSEEDVDVVQKRRRSTQEHAMKETSIKLVNASKALGLSAAKRDMQVAAWSGSVHGDAKVAARVTAEVAAGTSQEKEVEKRKRAVDQMDESGDATTKRLRFSLDDRDSDGGGNKGGLPPKSAVQQKPRRMPMAMLDESQYWMAVDRFSHLT</sequence>
<dbReference type="OrthoDB" id="113295at2759"/>
<proteinExistence type="predicted"/>
<dbReference type="AlphaFoldDB" id="A0A9W6YDM0"/>
<feature type="region of interest" description="Disordered" evidence="1">
    <location>
        <begin position="1"/>
        <end position="95"/>
    </location>
</feature>
<organism evidence="2 3">
    <name type="scientific">Phytophthora fragariaefolia</name>
    <dbReference type="NCBI Taxonomy" id="1490495"/>
    <lineage>
        <taxon>Eukaryota</taxon>
        <taxon>Sar</taxon>
        <taxon>Stramenopiles</taxon>
        <taxon>Oomycota</taxon>
        <taxon>Peronosporomycetes</taxon>
        <taxon>Peronosporales</taxon>
        <taxon>Peronosporaceae</taxon>
        <taxon>Phytophthora</taxon>
    </lineage>
</organism>
<keyword evidence="3" id="KW-1185">Reference proteome</keyword>
<dbReference type="Proteomes" id="UP001165121">
    <property type="component" value="Unassembled WGS sequence"/>
</dbReference>
<feature type="region of interest" description="Disordered" evidence="1">
    <location>
        <begin position="168"/>
        <end position="225"/>
    </location>
</feature>
<accession>A0A9W6YDM0</accession>
<feature type="compositionally biased region" description="Basic and acidic residues" evidence="1">
    <location>
        <begin position="171"/>
        <end position="183"/>
    </location>
</feature>
<evidence type="ECO:0000313" key="2">
    <source>
        <dbReference type="EMBL" id="GMF59628.1"/>
    </source>
</evidence>
<gene>
    <name evidence="2" type="ORF">Pfra01_002580300</name>
</gene>